<dbReference type="Proteomes" id="UP000294360">
    <property type="component" value="Chromosome"/>
</dbReference>
<dbReference type="CDD" id="cd06257">
    <property type="entry name" value="DnaJ"/>
    <property type="match status" value="1"/>
</dbReference>
<dbReference type="PANTHER" id="PTHR12763:SF28">
    <property type="entry name" value="GEO10507P1-RELATED"/>
    <property type="match status" value="1"/>
</dbReference>
<reference evidence="7 8" key="1">
    <citation type="submission" date="2019-03" db="EMBL/GenBank/DDBJ databases">
        <authorList>
            <person name="Kox A.R. M."/>
        </authorList>
    </citation>
    <scope>NUCLEOTIDE SEQUENCE [LARGE SCALE GENOMIC DNA]</scope>
    <source>
        <strain evidence="7">MTUNDRAET4 annotated genome</strain>
    </source>
</reference>
<evidence type="ECO:0000256" key="3">
    <source>
        <dbReference type="ARBA" id="ARBA00022989"/>
    </source>
</evidence>
<keyword evidence="3" id="KW-1133">Transmembrane helix</keyword>
<name>A0A4U8YV48_METTU</name>
<dbReference type="InterPro" id="IPR001623">
    <property type="entry name" value="DnaJ_domain"/>
</dbReference>
<dbReference type="PRINTS" id="PR00625">
    <property type="entry name" value="JDOMAIN"/>
</dbReference>
<protein>
    <submittedName>
        <fullName evidence="7">Heat shock protein DnaJ domain protein</fullName>
    </submittedName>
</protein>
<dbReference type="PANTHER" id="PTHR12763">
    <property type="match status" value="1"/>
</dbReference>
<evidence type="ECO:0000256" key="2">
    <source>
        <dbReference type="ARBA" id="ARBA00022692"/>
    </source>
</evidence>
<evidence type="ECO:0000313" key="7">
    <source>
        <dbReference type="EMBL" id="VFU07182.1"/>
    </source>
</evidence>
<dbReference type="EMBL" id="LR536450">
    <property type="protein sequence ID" value="VFU07182.1"/>
    <property type="molecule type" value="Genomic_DNA"/>
</dbReference>
<comment type="subcellular location">
    <subcellularLocation>
        <location evidence="1">Membrane</location>
        <topology evidence="1">Single-pass membrane protein</topology>
    </subcellularLocation>
</comment>
<dbReference type="GO" id="GO:0016020">
    <property type="term" value="C:membrane"/>
    <property type="evidence" value="ECO:0007669"/>
    <property type="project" value="UniProtKB-SubCell"/>
</dbReference>
<feature type="domain" description="J" evidence="6">
    <location>
        <begin position="5"/>
        <end position="58"/>
    </location>
</feature>
<dbReference type="Pfam" id="PF00226">
    <property type="entry name" value="DnaJ"/>
    <property type="match status" value="1"/>
</dbReference>
<keyword evidence="4" id="KW-0472">Membrane</keyword>
<dbReference type="InterPro" id="IPR036869">
    <property type="entry name" value="J_dom_sf"/>
</dbReference>
<keyword evidence="7" id="KW-0346">Stress response</keyword>
<dbReference type="KEGG" id="mtun:MTUNDRAET4_0289"/>
<dbReference type="PROSITE" id="PS50076">
    <property type="entry name" value="DNAJ_2"/>
    <property type="match status" value="1"/>
</dbReference>
<evidence type="ECO:0000256" key="1">
    <source>
        <dbReference type="ARBA" id="ARBA00004167"/>
    </source>
</evidence>
<dbReference type="SMART" id="SM00271">
    <property type="entry name" value="DnaJ"/>
    <property type="match status" value="1"/>
</dbReference>
<sequence>MSQDEAYEVLGLQKGASREEVVRSHRSLIKKLHPDHGGTTDLAARVNEAKEVLMRRHP</sequence>
<dbReference type="SUPFAM" id="SSF46565">
    <property type="entry name" value="Chaperone J-domain"/>
    <property type="match status" value="1"/>
</dbReference>
<dbReference type="AlphaFoldDB" id="A0A4U8YV48"/>
<keyword evidence="2" id="KW-0812">Transmembrane</keyword>
<proteinExistence type="inferred from homology"/>
<evidence type="ECO:0000256" key="4">
    <source>
        <dbReference type="ARBA" id="ARBA00023136"/>
    </source>
</evidence>
<dbReference type="Gene3D" id="1.10.287.110">
    <property type="entry name" value="DnaJ domain"/>
    <property type="match status" value="1"/>
</dbReference>
<organism evidence="7 8">
    <name type="scientific">Methylocella tundrae</name>
    <dbReference type="NCBI Taxonomy" id="227605"/>
    <lineage>
        <taxon>Bacteria</taxon>
        <taxon>Pseudomonadati</taxon>
        <taxon>Pseudomonadota</taxon>
        <taxon>Alphaproteobacteria</taxon>
        <taxon>Hyphomicrobiales</taxon>
        <taxon>Beijerinckiaceae</taxon>
        <taxon>Methylocella</taxon>
    </lineage>
</organism>
<accession>A0A4U8YV48</accession>
<comment type="similarity">
    <text evidence="5">Belongs to the TIM14 family.</text>
</comment>
<evidence type="ECO:0000259" key="6">
    <source>
        <dbReference type="PROSITE" id="PS50076"/>
    </source>
</evidence>
<evidence type="ECO:0000256" key="5">
    <source>
        <dbReference type="ARBA" id="ARBA00038105"/>
    </source>
</evidence>
<gene>
    <name evidence="7" type="ORF">MTUNDRAET4_0289</name>
</gene>
<evidence type="ECO:0000313" key="8">
    <source>
        <dbReference type="Proteomes" id="UP000294360"/>
    </source>
</evidence>